<evidence type="ECO:0000256" key="5">
    <source>
        <dbReference type="ARBA" id="ARBA00012451"/>
    </source>
</evidence>
<feature type="domain" description="Ppx/GppA phosphatase N-terminal" evidence="11">
    <location>
        <begin position="19"/>
        <end position="298"/>
    </location>
</feature>
<dbReference type="Gene3D" id="3.30.70.2260">
    <property type="match status" value="1"/>
</dbReference>
<evidence type="ECO:0000256" key="7">
    <source>
        <dbReference type="ARBA" id="ARBA00022475"/>
    </source>
</evidence>
<evidence type="ECO:0000259" key="12">
    <source>
        <dbReference type="Pfam" id="PF21447"/>
    </source>
</evidence>
<dbReference type="RefSeq" id="WP_344962229.1">
    <property type="nucleotide sequence ID" value="NZ_BAABDS010000008.1"/>
</dbReference>
<dbReference type="Pfam" id="PF21447">
    <property type="entry name" value="Ppx-GppA_III"/>
    <property type="match status" value="1"/>
</dbReference>
<comment type="catalytic activity">
    <reaction evidence="10">
        <text>[phosphate](n) + H2O = [phosphate](n-1) + phosphate + H(+)</text>
        <dbReference type="Rhea" id="RHEA:21528"/>
        <dbReference type="Rhea" id="RHEA-COMP:9859"/>
        <dbReference type="Rhea" id="RHEA-COMP:14279"/>
        <dbReference type="ChEBI" id="CHEBI:15377"/>
        <dbReference type="ChEBI" id="CHEBI:15378"/>
        <dbReference type="ChEBI" id="CHEBI:16838"/>
        <dbReference type="ChEBI" id="CHEBI:43474"/>
        <dbReference type="EC" id="3.6.1.11"/>
    </reaction>
</comment>
<evidence type="ECO:0000256" key="1">
    <source>
        <dbReference type="ARBA" id="ARBA00001946"/>
    </source>
</evidence>
<reference evidence="14" key="1">
    <citation type="journal article" date="2019" name="Int. J. Syst. Evol. Microbiol.">
        <title>The Global Catalogue of Microorganisms (GCM) 10K type strain sequencing project: providing services to taxonomists for standard genome sequencing and annotation.</title>
        <authorList>
            <consortium name="The Broad Institute Genomics Platform"/>
            <consortium name="The Broad Institute Genome Sequencing Center for Infectious Disease"/>
            <person name="Wu L."/>
            <person name="Ma J."/>
        </authorList>
    </citation>
    <scope>NUCLEOTIDE SEQUENCE [LARGE SCALE GENOMIC DNA]</scope>
    <source>
        <strain evidence="14">JCM 17329</strain>
    </source>
</reference>
<dbReference type="Pfam" id="PF02541">
    <property type="entry name" value="Ppx-GppA"/>
    <property type="match status" value="1"/>
</dbReference>
<evidence type="ECO:0000256" key="9">
    <source>
        <dbReference type="ARBA" id="ARBA00023136"/>
    </source>
</evidence>
<dbReference type="PIRSF" id="PIRSF001267">
    <property type="entry name" value="Pyrophosphatase_GppA_Ppx"/>
    <property type="match status" value="1"/>
</dbReference>
<sequence>MDEHDVATIDLGSNSFHMVIARYQGNTLRIVDRIKERVRLADGLNEQQQLGQEAMARGLACLALFAERLRGFPASRVRVAATFTLREAANADDFLHQARRILGFPIDIISGNEEARLIYQGVAHTQQIEGRVLVVDIGGGSTELVIGQGLDCRLVSSHGMGCVSFTQRYFADGKLSERQFQQAADAAQYLLAPKLGAYLALGWERVLGCSGTIKTLLEMCSAVTGESCIDLPGLLHIRARMINAGHIDRVNISGLGEDRKPLLAAGLSILLGLFQSLNLARMDFSDGALREGLLYSAFGRLDHHSVQIRTLQALASQYAVDTRQAERVNATVLELFEQMRDSWQLDNESADLLAGAARLHEVGLHINFTGIHRHSAYILRHSELPGFTLEQQKILAALVRFHRKALKLSELEPLGTLPETQLWRLVRLLRLAVALHRRRQNHALPPLVLELGEQDALRLRLPADWCEHNPLLLATLRRERDYQTKIDWKLELMKV</sequence>
<evidence type="ECO:0000259" key="11">
    <source>
        <dbReference type="Pfam" id="PF02541"/>
    </source>
</evidence>
<dbReference type="Gene3D" id="3.30.420.40">
    <property type="match status" value="1"/>
</dbReference>
<dbReference type="EMBL" id="BAABDS010000008">
    <property type="protein sequence ID" value="GAA3702113.1"/>
    <property type="molecule type" value="Genomic_DNA"/>
</dbReference>
<protein>
    <recommendedName>
        <fullName evidence="6">Exopolyphosphatase</fullName>
        <ecNumber evidence="5">3.6.1.11</ecNumber>
    </recommendedName>
</protein>
<evidence type="ECO:0000256" key="3">
    <source>
        <dbReference type="ARBA" id="ARBA00007125"/>
    </source>
</evidence>
<dbReference type="Gene3D" id="3.30.420.150">
    <property type="entry name" value="Exopolyphosphatase. Domain 2"/>
    <property type="match status" value="1"/>
</dbReference>
<comment type="subunit">
    <text evidence="4">Homodimer.</text>
</comment>
<dbReference type="NCBIfam" id="TIGR03706">
    <property type="entry name" value="exo_poly_only"/>
    <property type="match status" value="1"/>
</dbReference>
<dbReference type="SUPFAM" id="SSF53067">
    <property type="entry name" value="Actin-like ATPase domain"/>
    <property type="match status" value="2"/>
</dbReference>
<dbReference type="InterPro" id="IPR022371">
    <property type="entry name" value="Exopolyphosphatase"/>
</dbReference>
<dbReference type="InterPro" id="IPR048950">
    <property type="entry name" value="Ppx_GppA_C"/>
</dbReference>
<dbReference type="Gene3D" id="1.10.3210.10">
    <property type="entry name" value="Hypothetical protein af1432"/>
    <property type="match status" value="1"/>
</dbReference>
<comment type="similarity">
    <text evidence="3">Belongs to the GppA/Ppx family.</text>
</comment>
<evidence type="ECO:0000256" key="2">
    <source>
        <dbReference type="ARBA" id="ARBA00004202"/>
    </source>
</evidence>
<dbReference type="InterPro" id="IPR030673">
    <property type="entry name" value="PyroPPase_GppA_Ppx"/>
</dbReference>
<comment type="subcellular location">
    <subcellularLocation>
        <location evidence="2">Cell membrane</location>
        <topology evidence="2">Peripheral membrane protein</topology>
    </subcellularLocation>
</comment>
<organism evidence="13 14">
    <name type="scientific">Oceanisphaera sediminis</name>
    <dbReference type="NCBI Taxonomy" id="981381"/>
    <lineage>
        <taxon>Bacteria</taxon>
        <taxon>Pseudomonadati</taxon>
        <taxon>Pseudomonadota</taxon>
        <taxon>Gammaproteobacteria</taxon>
        <taxon>Aeromonadales</taxon>
        <taxon>Aeromonadaceae</taxon>
        <taxon>Oceanisphaera</taxon>
    </lineage>
</organism>
<dbReference type="CDD" id="cd24053">
    <property type="entry name" value="ASKHA_NBD_EcPPX-GppA-like"/>
    <property type="match status" value="1"/>
</dbReference>
<dbReference type="Proteomes" id="UP001501479">
    <property type="component" value="Unassembled WGS sequence"/>
</dbReference>
<dbReference type="InterPro" id="IPR003695">
    <property type="entry name" value="Ppx_GppA_N"/>
</dbReference>
<dbReference type="EC" id="3.6.1.11" evidence="5"/>
<comment type="caution">
    <text evidence="13">The sequence shown here is derived from an EMBL/GenBank/DDBJ whole genome shotgun (WGS) entry which is preliminary data.</text>
</comment>
<keyword evidence="8" id="KW-0378">Hydrolase</keyword>
<gene>
    <name evidence="13" type="primary">ppx</name>
    <name evidence="13" type="ORF">GCM10022421_05860</name>
</gene>
<evidence type="ECO:0000313" key="13">
    <source>
        <dbReference type="EMBL" id="GAA3702113.1"/>
    </source>
</evidence>
<evidence type="ECO:0000256" key="10">
    <source>
        <dbReference type="ARBA" id="ARBA00047607"/>
    </source>
</evidence>
<evidence type="ECO:0000256" key="6">
    <source>
        <dbReference type="ARBA" id="ARBA00020416"/>
    </source>
</evidence>
<proteinExistence type="inferred from homology"/>
<evidence type="ECO:0000256" key="4">
    <source>
        <dbReference type="ARBA" id="ARBA00011738"/>
    </source>
</evidence>
<accession>A0ABP7DC57</accession>
<dbReference type="SUPFAM" id="SSF109604">
    <property type="entry name" value="HD-domain/PDEase-like"/>
    <property type="match status" value="1"/>
</dbReference>
<keyword evidence="9" id="KW-0472">Membrane</keyword>
<name>A0ABP7DC57_9GAMM</name>
<keyword evidence="14" id="KW-1185">Reference proteome</keyword>
<dbReference type="InterPro" id="IPR050273">
    <property type="entry name" value="GppA/Ppx_hydrolase"/>
</dbReference>
<comment type="cofactor">
    <cofactor evidence="1">
        <name>Mg(2+)</name>
        <dbReference type="ChEBI" id="CHEBI:18420"/>
    </cofactor>
</comment>
<dbReference type="InterPro" id="IPR043129">
    <property type="entry name" value="ATPase_NBD"/>
</dbReference>
<evidence type="ECO:0000313" key="14">
    <source>
        <dbReference type="Proteomes" id="UP001501479"/>
    </source>
</evidence>
<keyword evidence="7" id="KW-1003">Cell membrane</keyword>
<feature type="domain" description="Ppx/GppA phosphatase C-terminal" evidence="12">
    <location>
        <begin position="307"/>
        <end position="479"/>
    </location>
</feature>
<evidence type="ECO:0000256" key="8">
    <source>
        <dbReference type="ARBA" id="ARBA00022801"/>
    </source>
</evidence>
<dbReference type="PANTHER" id="PTHR30005">
    <property type="entry name" value="EXOPOLYPHOSPHATASE"/>
    <property type="match status" value="1"/>
</dbReference>
<dbReference type="PANTHER" id="PTHR30005:SF14">
    <property type="entry name" value="EXOPOLYPHOSPHATASE"/>
    <property type="match status" value="1"/>
</dbReference>